<evidence type="ECO:0000313" key="2">
    <source>
        <dbReference type="EMBL" id="MDP9764284.1"/>
    </source>
</evidence>
<keyword evidence="1" id="KW-1133">Transmembrane helix</keyword>
<reference evidence="2 3" key="1">
    <citation type="submission" date="2023-07" db="EMBL/GenBank/DDBJ databases">
        <title>Genomic Encyclopedia of Type Strains, Phase IV (KMG-IV): sequencing the most valuable type-strain genomes for metagenomic binning, comparative biology and taxonomic classification.</title>
        <authorList>
            <person name="Goeker M."/>
        </authorList>
    </citation>
    <scope>NUCLEOTIDE SEQUENCE [LARGE SCALE GENOMIC DNA]</scope>
    <source>
        <strain evidence="2 3">NIO-1023</strain>
    </source>
</reference>
<sequence>MSDTLPPRAGLRPRRQDGVALVVVLLFTVVILMIIVSTTATMSLGARTGGVNERAAYQALLNSESAVNTFAQRFQAKMATLDDAALFRGTSASALQEWITDNGLSTYNGATLKVTGSPSKKNFSIEAVGTVQGETRKAVLQDFYASHSPGFNIRADAPLVSYPNVDVTGNASVEGESYNTNASGLKSDGTTTIARLTGAADLPGVDIQLTSTLTDQLLLSKGNYVVLNNTTFKVAGVNYKTSRVTLASLDGTTTTTNFAASTPIRRVDSAVTMPFTQVSGGLSVINVTDPEYFVDGSRVRVGNMTGTVVSTDETNKRVTINWDVSTTLTATIPEGAAIARDVKAVQSGYGVTGQDQTYNGVSANDTRLRNMNPFNSNSNPDLFTFVLGQTKAQMLSYPSIGWDGWVDVTTTGQNFNGKVGEALGGKDITFIDGTTGLSGSQELCGSGLLIVKGNLTVNGTCAEGFSGAIYVMGDYDQQGNSRIRGAVIAEGATQIINGTECVPIPPSSTNPGGNDCDTKVAGTGQGQGKITFDRAALLAAGALLSPPTFDPVAGTWRQR</sequence>
<name>A0ABT9MCH9_9DEIO</name>
<proteinExistence type="predicted"/>
<dbReference type="EMBL" id="JAURUR010000004">
    <property type="protein sequence ID" value="MDP9764284.1"/>
    <property type="molecule type" value="Genomic_DNA"/>
</dbReference>
<dbReference type="Proteomes" id="UP001232163">
    <property type="component" value="Unassembled WGS sequence"/>
</dbReference>
<dbReference type="RefSeq" id="WP_307465742.1">
    <property type="nucleotide sequence ID" value="NZ_JAURUR010000004.1"/>
</dbReference>
<accession>A0ABT9MCH9</accession>
<comment type="caution">
    <text evidence="2">The sequence shown here is derived from an EMBL/GenBank/DDBJ whole genome shotgun (WGS) entry which is preliminary data.</text>
</comment>
<keyword evidence="1" id="KW-0812">Transmembrane</keyword>
<feature type="transmembrane region" description="Helical" evidence="1">
    <location>
        <begin position="18"/>
        <end position="36"/>
    </location>
</feature>
<evidence type="ECO:0008006" key="4">
    <source>
        <dbReference type="Google" id="ProtNLM"/>
    </source>
</evidence>
<evidence type="ECO:0000313" key="3">
    <source>
        <dbReference type="Proteomes" id="UP001232163"/>
    </source>
</evidence>
<evidence type="ECO:0000256" key="1">
    <source>
        <dbReference type="SAM" id="Phobius"/>
    </source>
</evidence>
<gene>
    <name evidence="2" type="ORF">QO006_001709</name>
</gene>
<protein>
    <recommendedName>
        <fullName evidence="4">Type 4 fimbrial biogenesis protein PilX N-terminal domain-containing protein</fullName>
    </recommendedName>
</protein>
<keyword evidence="3" id="KW-1185">Reference proteome</keyword>
<organism evidence="2 3">
    <name type="scientific">Deinococcus enclensis</name>
    <dbReference type="NCBI Taxonomy" id="1049582"/>
    <lineage>
        <taxon>Bacteria</taxon>
        <taxon>Thermotogati</taxon>
        <taxon>Deinococcota</taxon>
        <taxon>Deinococci</taxon>
        <taxon>Deinococcales</taxon>
        <taxon>Deinococcaceae</taxon>
        <taxon>Deinococcus</taxon>
    </lineage>
</organism>
<keyword evidence="1" id="KW-0472">Membrane</keyword>